<dbReference type="PATRIC" id="fig|710421.3.peg.2204"/>
<organism evidence="1 2">
    <name type="scientific">Mycolicibacterium chubuense (strain NBB4)</name>
    <name type="common">Mycobacterium chubuense</name>
    <dbReference type="NCBI Taxonomy" id="710421"/>
    <lineage>
        <taxon>Bacteria</taxon>
        <taxon>Bacillati</taxon>
        <taxon>Actinomycetota</taxon>
        <taxon>Actinomycetes</taxon>
        <taxon>Mycobacteriales</taxon>
        <taxon>Mycobacteriaceae</taxon>
        <taxon>Mycolicibacterium</taxon>
    </lineage>
</organism>
<reference evidence="1 2" key="1">
    <citation type="submission" date="2012-06" db="EMBL/GenBank/DDBJ databases">
        <title>Complete sequence of chromosome of Mycobacterium chubuense NBB4.</title>
        <authorList>
            <consortium name="US DOE Joint Genome Institute"/>
            <person name="Lucas S."/>
            <person name="Han J."/>
            <person name="Lapidus A."/>
            <person name="Cheng J.-F."/>
            <person name="Goodwin L."/>
            <person name="Pitluck S."/>
            <person name="Peters L."/>
            <person name="Mikhailova N."/>
            <person name="Teshima H."/>
            <person name="Detter J.C."/>
            <person name="Han C."/>
            <person name="Tapia R."/>
            <person name="Land M."/>
            <person name="Hauser L."/>
            <person name="Kyrpides N."/>
            <person name="Ivanova N."/>
            <person name="Pagani I."/>
            <person name="Mattes T."/>
            <person name="Holmes A."/>
            <person name="Rutledge P."/>
            <person name="Paulsen I."/>
            <person name="Coleman N."/>
            <person name="Woyke T."/>
        </authorList>
    </citation>
    <scope>NUCLEOTIDE SEQUENCE [LARGE SCALE GENOMIC DNA]</scope>
    <source>
        <strain evidence="1 2">NBB4</strain>
    </source>
</reference>
<dbReference type="KEGG" id="mcb:Mycch_2204"/>
<proteinExistence type="predicted"/>
<dbReference type="HOGENOM" id="CLU_3082017_0_0_11"/>
<evidence type="ECO:0000313" key="2">
    <source>
        <dbReference type="Proteomes" id="UP000006057"/>
    </source>
</evidence>
<protein>
    <submittedName>
        <fullName evidence="1">Uncharacterized protein</fullName>
    </submittedName>
</protein>
<keyword evidence="2" id="KW-1185">Reference proteome</keyword>
<sequence>MREFEPTAWPTSGSDRRVYIACGWVRFTATAEEAEAFAALLLKAAEEVRGDS</sequence>
<evidence type="ECO:0000313" key="1">
    <source>
        <dbReference type="EMBL" id="AFM16987.1"/>
    </source>
</evidence>
<accession>I4BI80</accession>
<dbReference type="EMBL" id="CP003053">
    <property type="protein sequence ID" value="AFM16987.1"/>
    <property type="molecule type" value="Genomic_DNA"/>
</dbReference>
<dbReference type="AlphaFoldDB" id="I4BI80"/>
<dbReference type="STRING" id="710421.Mycch_2204"/>
<dbReference type="Proteomes" id="UP000006057">
    <property type="component" value="Chromosome"/>
</dbReference>
<name>I4BI80_MYCCN</name>
<gene>
    <name evidence="1" type="ordered locus">Mycch_2204</name>
</gene>